<sequence length="417" mass="48013">MKYLLPLLLILLKMSAAAAQDTIRVTYSEEFDTLTVRQKFIDRYDNVFMTRVPTKHIVKAGYRTSDIRGIGIGIDISYEYKLFPALSLEATLRGQTNAPNDAIYSHTFVKPWRGYTWLGAKARWYYTMPGRIRKGLNANNFSGAYLAMSYEQPLKSTRKWEINPYKRVIGITPGFQSRFLNWGHIDVSFGAYYIEPGPSQASRHPLFPDESKSDFKQNVIFSTQMTVGIALGDWKRSRPSQLCEMLLCDEEVHNQWKVRFPELSIGLNHRSLRAGIAREAKFGKSPFSLDINANAEFYDKSPDGIRGFSIRAGLQARYYFLQRMQIRHGRSGDNLSGFYVAFEAASVRTKYKSYAYGHQMNKRYWSFSPSIGFQQRLFKHIYVDTNVGYNVIPTAVEYPYDALHRRYSAKLALGFSF</sequence>
<evidence type="ECO:0000313" key="2">
    <source>
        <dbReference type="EMBL" id="MDR6807939.1"/>
    </source>
</evidence>
<keyword evidence="3" id="KW-1185">Reference proteome</keyword>
<evidence type="ECO:0000256" key="1">
    <source>
        <dbReference type="SAM" id="SignalP"/>
    </source>
</evidence>
<name>A0ABU1R4V0_9BACT</name>
<comment type="caution">
    <text evidence="2">The sequence shown here is derived from an EMBL/GenBank/DDBJ whole genome shotgun (WGS) entry which is preliminary data.</text>
</comment>
<accession>A0ABU1R4V0</accession>
<organism evidence="2 3">
    <name type="scientific">Dyadobacter fermentans</name>
    <dbReference type="NCBI Taxonomy" id="94254"/>
    <lineage>
        <taxon>Bacteria</taxon>
        <taxon>Pseudomonadati</taxon>
        <taxon>Bacteroidota</taxon>
        <taxon>Cytophagia</taxon>
        <taxon>Cytophagales</taxon>
        <taxon>Spirosomataceae</taxon>
        <taxon>Dyadobacter</taxon>
    </lineage>
</organism>
<dbReference type="RefSeq" id="WP_309988839.1">
    <property type="nucleotide sequence ID" value="NZ_JAVDTI010000005.1"/>
</dbReference>
<keyword evidence="1" id="KW-0732">Signal</keyword>
<protein>
    <submittedName>
        <fullName evidence="2">Uncharacterized protein</fullName>
    </submittedName>
</protein>
<dbReference type="EMBL" id="JAVDTI010000005">
    <property type="protein sequence ID" value="MDR6807939.1"/>
    <property type="molecule type" value="Genomic_DNA"/>
</dbReference>
<evidence type="ECO:0000313" key="3">
    <source>
        <dbReference type="Proteomes" id="UP001264980"/>
    </source>
</evidence>
<feature type="signal peptide" evidence="1">
    <location>
        <begin position="1"/>
        <end position="19"/>
    </location>
</feature>
<proteinExistence type="predicted"/>
<dbReference type="Proteomes" id="UP001264980">
    <property type="component" value="Unassembled WGS sequence"/>
</dbReference>
<reference evidence="2 3" key="1">
    <citation type="submission" date="2023-07" db="EMBL/GenBank/DDBJ databases">
        <title>Sorghum-associated microbial communities from plants grown in Nebraska, USA.</title>
        <authorList>
            <person name="Schachtman D."/>
        </authorList>
    </citation>
    <scope>NUCLEOTIDE SEQUENCE [LARGE SCALE GENOMIC DNA]</scope>
    <source>
        <strain evidence="2 3">BE57</strain>
    </source>
</reference>
<gene>
    <name evidence="2" type="ORF">J2W84_004993</name>
</gene>
<feature type="chain" id="PRO_5046392429" evidence="1">
    <location>
        <begin position="20"/>
        <end position="417"/>
    </location>
</feature>